<dbReference type="Pfam" id="PF03033">
    <property type="entry name" value="Glyco_transf_28"/>
    <property type="match status" value="1"/>
</dbReference>
<dbReference type="Pfam" id="PF04101">
    <property type="entry name" value="Glyco_tran_28_C"/>
    <property type="match status" value="1"/>
</dbReference>
<feature type="binding site" evidence="10">
    <location>
        <begin position="11"/>
        <end position="13"/>
    </location>
    <ligand>
        <name>UDP-N-acetyl-alpha-D-glucosamine</name>
        <dbReference type="ChEBI" id="CHEBI:57705"/>
    </ligand>
</feature>
<dbReference type="SUPFAM" id="SSF53756">
    <property type="entry name" value="UDP-Glycosyltransferase/glycogen phosphorylase"/>
    <property type="match status" value="1"/>
</dbReference>
<feature type="binding site" evidence="10">
    <location>
        <position position="194"/>
    </location>
    <ligand>
        <name>UDP-N-acetyl-alpha-D-glucosamine</name>
        <dbReference type="ChEBI" id="CHEBI:57705"/>
    </ligand>
</feature>
<evidence type="ECO:0000256" key="2">
    <source>
        <dbReference type="ARBA" id="ARBA00022618"/>
    </source>
</evidence>
<dbReference type="GO" id="GO:0016740">
    <property type="term" value="F:transferase activity"/>
    <property type="evidence" value="ECO:0007669"/>
    <property type="project" value="UniProtKB-KW"/>
</dbReference>
<comment type="function">
    <text evidence="10">Cell wall formation. Catalyzes the transfer of a GlcNAc subunit on undecaprenyl-pyrophosphoryl-MurNAc-pentapeptide (lipid intermediate I) to form undecaprenyl-pyrophosphoryl-MurNAc-(pentapeptide)GlcNAc (lipid intermediate II).</text>
</comment>
<comment type="catalytic activity">
    <reaction evidence="10">
        <text>di-trans,octa-cis-undecaprenyl diphospho-N-acetyl-alpha-D-muramoyl-L-alanyl-D-glutamyl-meso-2,6-diaminopimeloyl-D-alanyl-D-alanine + UDP-N-acetyl-alpha-D-glucosamine = di-trans,octa-cis-undecaprenyl diphospho-[N-acetyl-alpha-D-glucosaminyl-(1-&gt;4)]-N-acetyl-alpha-D-muramoyl-L-alanyl-D-glutamyl-meso-2,6-diaminopimeloyl-D-alanyl-D-alanine + UDP + H(+)</text>
        <dbReference type="Rhea" id="RHEA:31227"/>
        <dbReference type="ChEBI" id="CHEBI:15378"/>
        <dbReference type="ChEBI" id="CHEBI:57705"/>
        <dbReference type="ChEBI" id="CHEBI:58223"/>
        <dbReference type="ChEBI" id="CHEBI:61387"/>
        <dbReference type="ChEBI" id="CHEBI:61388"/>
        <dbReference type="EC" id="2.4.1.227"/>
    </reaction>
</comment>
<evidence type="ECO:0000256" key="5">
    <source>
        <dbReference type="ARBA" id="ARBA00022960"/>
    </source>
</evidence>
<evidence type="ECO:0000256" key="3">
    <source>
        <dbReference type="ARBA" id="ARBA00022676"/>
    </source>
</evidence>
<keyword evidence="14" id="KW-1185">Reference proteome</keyword>
<feature type="binding site" evidence="10">
    <location>
        <position position="295"/>
    </location>
    <ligand>
        <name>UDP-N-acetyl-alpha-D-glucosamine</name>
        <dbReference type="ChEBI" id="CHEBI:57705"/>
    </ligand>
</feature>
<dbReference type="EMBL" id="JALBUT010000009">
    <property type="protein sequence ID" value="MDX8416073.1"/>
    <property type="molecule type" value="Genomic_DNA"/>
</dbReference>
<comment type="pathway">
    <text evidence="10">Cell wall biogenesis; peptidoglycan biosynthesis.</text>
</comment>
<evidence type="ECO:0000313" key="14">
    <source>
        <dbReference type="Proteomes" id="UP001275932"/>
    </source>
</evidence>
<feature type="binding site" evidence="10">
    <location>
        <position position="164"/>
    </location>
    <ligand>
        <name>UDP-N-acetyl-alpha-D-glucosamine</name>
        <dbReference type="ChEBI" id="CHEBI:57705"/>
    </ligand>
</feature>
<evidence type="ECO:0000256" key="1">
    <source>
        <dbReference type="ARBA" id="ARBA00022475"/>
    </source>
</evidence>
<proteinExistence type="inferred from homology"/>
<keyword evidence="3 10" id="KW-0328">Glycosyltransferase</keyword>
<keyword evidence="2 10" id="KW-0132">Cell division</keyword>
<evidence type="ECO:0000256" key="9">
    <source>
        <dbReference type="ARBA" id="ARBA00023316"/>
    </source>
</evidence>
<evidence type="ECO:0000259" key="11">
    <source>
        <dbReference type="Pfam" id="PF03033"/>
    </source>
</evidence>
<dbReference type="InterPro" id="IPR007235">
    <property type="entry name" value="Glyco_trans_28_C"/>
</dbReference>
<comment type="similarity">
    <text evidence="10">Belongs to the glycosyltransferase 28 family. MurG subfamily.</text>
</comment>
<keyword evidence="5 10" id="KW-0133">Cell shape</keyword>
<comment type="subcellular location">
    <subcellularLocation>
        <location evidence="10">Cell membrane</location>
        <topology evidence="10">Peripheral membrane protein</topology>
        <orientation evidence="10">Cytoplasmic side</orientation>
    </subcellularLocation>
</comment>
<gene>
    <name evidence="10" type="primary">murG</name>
    <name evidence="13" type="ORF">MOX91_07785</name>
</gene>
<evidence type="ECO:0000256" key="4">
    <source>
        <dbReference type="ARBA" id="ARBA00022679"/>
    </source>
</evidence>
<dbReference type="Gene3D" id="3.40.50.2000">
    <property type="entry name" value="Glycogen Phosphorylase B"/>
    <property type="match status" value="2"/>
</dbReference>
<organism evidence="13 14">
    <name type="scientific">Intestinicryptomonas porci</name>
    <dbReference type="NCBI Taxonomy" id="2926320"/>
    <lineage>
        <taxon>Bacteria</taxon>
        <taxon>Pseudomonadati</taxon>
        <taxon>Verrucomicrobiota</taxon>
        <taxon>Opitutia</taxon>
        <taxon>Opitutales</taxon>
        <taxon>Intestinicryptomonaceae</taxon>
        <taxon>Intestinicryptomonas</taxon>
    </lineage>
</organism>
<keyword evidence="1 10" id="KW-1003">Cell membrane</keyword>
<keyword evidence="7 10" id="KW-0472">Membrane</keyword>
<evidence type="ECO:0000256" key="10">
    <source>
        <dbReference type="HAMAP-Rule" id="MF_00033"/>
    </source>
</evidence>
<evidence type="ECO:0000259" key="12">
    <source>
        <dbReference type="Pfam" id="PF04101"/>
    </source>
</evidence>
<comment type="caution">
    <text evidence="10">Lacks conserved residue(s) required for the propagation of feature annotation.</text>
</comment>
<feature type="domain" description="Glycosyl transferase family 28 C-terminal" evidence="12">
    <location>
        <begin position="187"/>
        <end position="339"/>
    </location>
</feature>
<dbReference type="CDD" id="cd03785">
    <property type="entry name" value="GT28_MurG"/>
    <property type="match status" value="1"/>
</dbReference>
<reference evidence="13 14" key="1">
    <citation type="submission" date="2022-03" db="EMBL/GenBank/DDBJ databases">
        <title>Novel taxa within the pig intestine.</title>
        <authorList>
            <person name="Wylensek D."/>
            <person name="Bishof K."/>
            <person name="Afrizal A."/>
            <person name="Clavel T."/>
        </authorList>
    </citation>
    <scope>NUCLEOTIDE SEQUENCE [LARGE SCALE GENOMIC DNA]</scope>
    <source>
        <strain evidence="13 14">CLA-KB-P66</strain>
    </source>
</reference>
<sequence>MSKYLISCGGTGGHLAPGIAIGEALASKGHDVSFIISEKAIDSRLSAKYKNFKFIKTPGLPFSPSPIKFLKFLISQFRAVKCCKKIFMENNADVAIAFGGFNSMGLAIAAWLAKKPLVLHEANRKPGKAVRLFGFIATRVYLPHGVRIEQNKSGVVRQAGYPIRSEIFKKDEAKSKELFGFGKEANIVLVCGGSQGAAALNRWAKDNFEHLAHEGIDIFCIAGPSQSQIENRTCKDKNGIERHLRSIAFCDNMAEAMSAAKIVVARAGAGSIAEFARCRTIPILVPFPFSADNHQLENARYVEKNGAGICVLQENISSLSTEVLALFGNPKLCEKMRRNLEKLDELNGISKFVSDLEELALK</sequence>
<protein>
    <recommendedName>
        <fullName evidence="10">UDP-N-acetylglucosamine--N-acetylmuramyl-(pentapeptide) pyrophosphoryl-undecaprenol N-acetylglucosamine transferase</fullName>
        <ecNumber evidence="10">2.4.1.227</ecNumber>
    </recommendedName>
    <alternativeName>
        <fullName evidence="10">Undecaprenyl-PP-MurNAc-pentapeptide-UDPGlcNAc GlcNAc transferase</fullName>
    </alternativeName>
</protein>
<dbReference type="InterPro" id="IPR004276">
    <property type="entry name" value="GlycoTrans_28_N"/>
</dbReference>
<dbReference type="RefSeq" id="WP_370397526.1">
    <property type="nucleotide sequence ID" value="NZ_JALBUT010000009.1"/>
</dbReference>
<evidence type="ECO:0000256" key="8">
    <source>
        <dbReference type="ARBA" id="ARBA00023306"/>
    </source>
</evidence>
<accession>A0ABU4WHN2</accession>
<feature type="domain" description="Glycosyltransferase family 28 N-terminal" evidence="11">
    <location>
        <begin position="5"/>
        <end position="141"/>
    </location>
</feature>
<evidence type="ECO:0000256" key="7">
    <source>
        <dbReference type="ARBA" id="ARBA00023136"/>
    </source>
</evidence>
<name>A0ABU4WHN2_9BACT</name>
<dbReference type="EC" id="2.4.1.227" evidence="10"/>
<keyword evidence="6 10" id="KW-0573">Peptidoglycan synthesis</keyword>
<evidence type="ECO:0000313" key="13">
    <source>
        <dbReference type="EMBL" id="MDX8416073.1"/>
    </source>
</evidence>
<dbReference type="PANTHER" id="PTHR21015">
    <property type="entry name" value="UDP-N-ACETYLGLUCOSAMINE--N-ACETYLMURAMYL-(PENTAPEPTIDE) PYROPHOSPHORYL-UNDECAPRENOL N-ACETYLGLUCOSAMINE TRANSFERASE 1"/>
    <property type="match status" value="1"/>
</dbReference>
<dbReference type="InterPro" id="IPR006009">
    <property type="entry name" value="GlcNAc_MurG"/>
</dbReference>
<keyword evidence="9 10" id="KW-0961">Cell wall biogenesis/degradation</keyword>
<dbReference type="Proteomes" id="UP001275932">
    <property type="component" value="Unassembled WGS sequence"/>
</dbReference>
<keyword evidence="8 10" id="KW-0131">Cell cycle</keyword>
<comment type="caution">
    <text evidence="13">The sequence shown here is derived from an EMBL/GenBank/DDBJ whole genome shotgun (WGS) entry which is preliminary data.</text>
</comment>
<keyword evidence="4 10" id="KW-0808">Transferase</keyword>
<dbReference type="HAMAP" id="MF_00033">
    <property type="entry name" value="MurG"/>
    <property type="match status" value="1"/>
</dbReference>
<evidence type="ECO:0000256" key="6">
    <source>
        <dbReference type="ARBA" id="ARBA00022984"/>
    </source>
</evidence>
<feature type="binding site" evidence="10">
    <location>
        <position position="123"/>
    </location>
    <ligand>
        <name>UDP-N-acetyl-alpha-D-glucosamine</name>
        <dbReference type="ChEBI" id="CHEBI:57705"/>
    </ligand>
</feature>
<dbReference type="PANTHER" id="PTHR21015:SF22">
    <property type="entry name" value="GLYCOSYLTRANSFERASE"/>
    <property type="match status" value="1"/>
</dbReference>